<reference evidence="1" key="1">
    <citation type="journal article" date="2021" name="Proc. Natl. Acad. Sci. U.S.A.">
        <title>Three genomes in the algal genus Volvox reveal the fate of a haploid sex-determining region after a transition to homothallism.</title>
        <authorList>
            <person name="Yamamoto K."/>
            <person name="Hamaji T."/>
            <person name="Kawai-Toyooka H."/>
            <person name="Matsuzaki R."/>
            <person name="Takahashi F."/>
            <person name="Nishimura Y."/>
            <person name="Kawachi M."/>
            <person name="Noguchi H."/>
            <person name="Minakuchi Y."/>
            <person name="Umen J.G."/>
            <person name="Toyoda A."/>
            <person name="Nozaki H."/>
        </authorList>
    </citation>
    <scope>NUCLEOTIDE SEQUENCE</scope>
    <source>
        <strain evidence="1">NIES-3786</strain>
    </source>
</reference>
<feature type="non-terminal residue" evidence="1">
    <location>
        <position position="1"/>
    </location>
</feature>
<evidence type="ECO:0000313" key="1">
    <source>
        <dbReference type="EMBL" id="GIL88395.1"/>
    </source>
</evidence>
<gene>
    <name evidence="1" type="ORF">Vretifemale_16364</name>
</gene>
<sequence length="199" mass="21840">QGAILVPGTGVAWPRVPPVVSGQTAAGSAQDPQGFTLIHRTTSCRRSLAAMATALVYNGGRQLNTNVSEQEFREAEKAYNALELTEVITPQTDVKIIEEMLGVAPGTFDDYAFHMKASPNSCCKGCRRELNWLDVCHTALKVPGHTREFILGTFEGEHGRVLAPPFRHLTCFNCNTVQDSRREHIVRGYNCKGYMCQGG</sequence>
<accession>A0A8J4FXL6</accession>
<evidence type="ECO:0000313" key="2">
    <source>
        <dbReference type="Proteomes" id="UP000747110"/>
    </source>
</evidence>
<dbReference type="Proteomes" id="UP000747110">
    <property type="component" value="Unassembled WGS sequence"/>
</dbReference>
<organism evidence="1 2">
    <name type="scientific">Volvox reticuliferus</name>
    <dbReference type="NCBI Taxonomy" id="1737510"/>
    <lineage>
        <taxon>Eukaryota</taxon>
        <taxon>Viridiplantae</taxon>
        <taxon>Chlorophyta</taxon>
        <taxon>core chlorophytes</taxon>
        <taxon>Chlorophyceae</taxon>
        <taxon>CS clade</taxon>
        <taxon>Chlamydomonadales</taxon>
        <taxon>Volvocaceae</taxon>
        <taxon>Volvox</taxon>
    </lineage>
</organism>
<protein>
    <submittedName>
        <fullName evidence="1">Uncharacterized protein</fullName>
    </submittedName>
</protein>
<dbReference type="AlphaFoldDB" id="A0A8J4FXL6"/>
<keyword evidence="2" id="KW-1185">Reference proteome</keyword>
<dbReference type="EMBL" id="BNCP01000044">
    <property type="protein sequence ID" value="GIL88395.1"/>
    <property type="molecule type" value="Genomic_DNA"/>
</dbReference>
<proteinExistence type="predicted"/>
<name>A0A8J4FXL6_9CHLO</name>
<comment type="caution">
    <text evidence="1">The sequence shown here is derived from an EMBL/GenBank/DDBJ whole genome shotgun (WGS) entry which is preliminary data.</text>
</comment>
<dbReference type="OrthoDB" id="526968at2759"/>